<protein>
    <submittedName>
        <fullName evidence="1">Uncharacterized protein</fullName>
    </submittedName>
</protein>
<evidence type="ECO:0000313" key="1">
    <source>
        <dbReference type="EMBL" id="GAI98781.1"/>
    </source>
</evidence>
<organism evidence="1">
    <name type="scientific">marine sediment metagenome</name>
    <dbReference type="NCBI Taxonomy" id="412755"/>
    <lineage>
        <taxon>unclassified sequences</taxon>
        <taxon>metagenomes</taxon>
        <taxon>ecological metagenomes</taxon>
    </lineage>
</organism>
<reference evidence="1" key="1">
    <citation type="journal article" date="2014" name="Front. Microbiol.">
        <title>High frequency of phylogenetically diverse reductive dehalogenase-homologous genes in deep subseafloor sedimentary metagenomes.</title>
        <authorList>
            <person name="Kawai M."/>
            <person name="Futagami T."/>
            <person name="Toyoda A."/>
            <person name="Takaki Y."/>
            <person name="Nishi S."/>
            <person name="Hori S."/>
            <person name="Arai W."/>
            <person name="Tsubouchi T."/>
            <person name="Morono Y."/>
            <person name="Uchiyama I."/>
            <person name="Ito T."/>
            <person name="Fujiyama A."/>
            <person name="Inagaki F."/>
            <person name="Takami H."/>
        </authorList>
    </citation>
    <scope>NUCLEOTIDE SEQUENCE</scope>
    <source>
        <strain evidence="1">Expedition CK06-06</strain>
    </source>
</reference>
<dbReference type="EMBL" id="BARW01017095">
    <property type="protein sequence ID" value="GAI98781.1"/>
    <property type="molecule type" value="Genomic_DNA"/>
</dbReference>
<gene>
    <name evidence="1" type="ORF">S12H4_29611</name>
</gene>
<dbReference type="AlphaFoldDB" id="X1U567"/>
<name>X1U567_9ZZZZ</name>
<comment type="caution">
    <text evidence="1">The sequence shown here is derived from an EMBL/GenBank/DDBJ whole genome shotgun (WGS) entry which is preliminary data.</text>
</comment>
<sequence>MQRVFFEVFRYKEAPRRFMAEVFNDDVRLDDIKKRIEELQLGAWGFIFVAPKTAIWNQGLFQEIKLF</sequence>
<proteinExistence type="predicted"/>
<accession>X1U567</accession>